<reference evidence="4" key="2">
    <citation type="journal article" date="2021" name="PeerJ">
        <title>Extensive microbial diversity within the chicken gut microbiome revealed by metagenomics and culture.</title>
        <authorList>
            <person name="Gilroy R."/>
            <person name="Ravi A."/>
            <person name="Getino M."/>
            <person name="Pursley I."/>
            <person name="Horton D.L."/>
            <person name="Alikhan N.F."/>
            <person name="Baker D."/>
            <person name="Gharbi K."/>
            <person name="Hall N."/>
            <person name="Watson M."/>
            <person name="Adriaenssens E.M."/>
            <person name="Foster-Nyarko E."/>
            <person name="Jarju S."/>
            <person name="Secka A."/>
            <person name="Antonio M."/>
            <person name="Oren A."/>
            <person name="Chaudhuri R.R."/>
            <person name="La Ragione R."/>
            <person name="Hildebrand F."/>
            <person name="Pallen M.J."/>
        </authorList>
    </citation>
    <scope>NUCLEOTIDE SEQUENCE</scope>
    <source>
        <strain evidence="4">CHK181-108</strain>
    </source>
</reference>
<sequence>MKTKRILGAALSALLTAFFCLSPAAGAAGLNDIKNYNFEQEILLLNVLGIVEGDENGDFNPNEYVTRAEAAKLMMTAFSYDGTIYSPRGTEFSDVGAEHWASGYIQAAADVGHIAGMGDGTYMPESNITFEQACTLIVRALGYDMFAQDMGGYPTGHMYYANDLGLTEKLSFSGTDDITRGEFAYILAKAMEAPMVEALGGFFGSSQLIIMQGTGTGYVCPMGEYHSAFRVDGTVTGTPRNNDDVRNGEMKINITYARRLGNAYISSAVPIEIKCKTADSDGEINKLLFMRGEFVLKLTDTEEYTALMIII</sequence>
<feature type="chain" id="PRO_5039175846" evidence="2">
    <location>
        <begin position="28"/>
        <end position="311"/>
    </location>
</feature>
<dbReference type="PANTHER" id="PTHR43308">
    <property type="entry name" value="OUTER MEMBRANE PROTEIN ALPHA-RELATED"/>
    <property type="match status" value="1"/>
</dbReference>
<keyword evidence="1" id="KW-0677">Repeat</keyword>
<proteinExistence type="predicted"/>
<reference evidence="4" key="1">
    <citation type="submission" date="2020-10" db="EMBL/GenBank/DDBJ databases">
        <authorList>
            <person name="Gilroy R."/>
        </authorList>
    </citation>
    <scope>NUCLEOTIDE SEQUENCE</scope>
    <source>
        <strain evidence="4">CHK181-108</strain>
    </source>
</reference>
<dbReference type="InterPro" id="IPR051465">
    <property type="entry name" value="Cell_Envelope_Struct_Comp"/>
</dbReference>
<dbReference type="PANTHER" id="PTHR43308:SF5">
    <property type="entry name" value="S-LAYER PROTEIN _ PEPTIDOGLYCAN ENDO-BETA-N-ACETYLGLUCOSAMINIDASE"/>
    <property type="match status" value="1"/>
</dbReference>
<dbReference type="Proteomes" id="UP000824165">
    <property type="component" value="Unassembled WGS sequence"/>
</dbReference>
<accession>A0A9D1H2V4</accession>
<protein>
    <submittedName>
        <fullName evidence="4">S-layer homology domain-containing protein</fullName>
    </submittedName>
</protein>
<keyword evidence="2" id="KW-0732">Signal</keyword>
<dbReference type="EMBL" id="DVLU01000039">
    <property type="protein sequence ID" value="HIT85106.1"/>
    <property type="molecule type" value="Genomic_DNA"/>
</dbReference>
<evidence type="ECO:0000256" key="1">
    <source>
        <dbReference type="ARBA" id="ARBA00022737"/>
    </source>
</evidence>
<organism evidence="4 5">
    <name type="scientific">Candidatus Ornithomonoglobus intestinigallinarum</name>
    <dbReference type="NCBI Taxonomy" id="2840894"/>
    <lineage>
        <taxon>Bacteria</taxon>
        <taxon>Bacillati</taxon>
        <taxon>Bacillota</taxon>
        <taxon>Clostridia</taxon>
        <taxon>Candidatus Ornithomonoglobus</taxon>
    </lineage>
</organism>
<evidence type="ECO:0000256" key="2">
    <source>
        <dbReference type="SAM" id="SignalP"/>
    </source>
</evidence>
<feature type="domain" description="SLH" evidence="3">
    <location>
        <begin position="25"/>
        <end position="87"/>
    </location>
</feature>
<dbReference type="InterPro" id="IPR001119">
    <property type="entry name" value="SLH_dom"/>
</dbReference>
<feature type="domain" description="SLH" evidence="3">
    <location>
        <begin position="88"/>
        <end position="151"/>
    </location>
</feature>
<evidence type="ECO:0000313" key="5">
    <source>
        <dbReference type="Proteomes" id="UP000824165"/>
    </source>
</evidence>
<dbReference type="Pfam" id="PF00395">
    <property type="entry name" value="SLH"/>
    <property type="match status" value="2"/>
</dbReference>
<dbReference type="AlphaFoldDB" id="A0A9D1H2V4"/>
<evidence type="ECO:0000313" key="4">
    <source>
        <dbReference type="EMBL" id="HIT85106.1"/>
    </source>
</evidence>
<comment type="caution">
    <text evidence="4">The sequence shown here is derived from an EMBL/GenBank/DDBJ whole genome shotgun (WGS) entry which is preliminary data.</text>
</comment>
<feature type="signal peptide" evidence="2">
    <location>
        <begin position="1"/>
        <end position="27"/>
    </location>
</feature>
<evidence type="ECO:0000259" key="3">
    <source>
        <dbReference type="PROSITE" id="PS51272"/>
    </source>
</evidence>
<dbReference type="PROSITE" id="PS51272">
    <property type="entry name" value="SLH"/>
    <property type="match status" value="2"/>
</dbReference>
<gene>
    <name evidence="4" type="ORF">IAA60_04255</name>
</gene>
<name>A0A9D1H2V4_9FIRM</name>